<keyword evidence="3 8" id="KW-0694">RNA-binding</keyword>
<evidence type="ECO:0000256" key="8">
    <source>
        <dbReference type="HAMAP-Rule" id="MF_01309"/>
    </source>
</evidence>
<comment type="similarity">
    <text evidence="1 8 9">Belongs to the universal ribosomal protein uS3 family.</text>
</comment>
<dbReference type="GO" id="GO:0003729">
    <property type="term" value="F:mRNA binding"/>
    <property type="evidence" value="ECO:0007669"/>
    <property type="project" value="UniProtKB-UniRule"/>
</dbReference>
<dbReference type="PROSITE" id="PS50823">
    <property type="entry name" value="KH_TYPE_2"/>
    <property type="match status" value="1"/>
</dbReference>
<sequence length="217" mass="24287">MGHKINPLSNRMSITSAWQSRWFGGNKFKEYLVSDFKIRDYIQKKLNNAGVKSVTIVRSRDKLAIEVVTSKPGLVIGRGGQGITDLKAQVQKLFYPAGIPAVRIDIVEDRNPELSAELVAQNIGNQIERRIPYRRACKQALEKTMAKNAKGIKIIVSGRLNGAEIARTEKFQTGSIPLSRFNINIDHAVYHAKTTYGVTGVKVWVNLGPHQFIEEED</sequence>
<comment type="subunit">
    <text evidence="8">Part of the 30S ribosomal subunit. Forms a tight complex with proteins S10 and S14.</text>
</comment>
<dbReference type="InterPro" id="IPR005704">
    <property type="entry name" value="Ribosomal_uS3_bac-typ"/>
</dbReference>
<dbReference type="InterPro" id="IPR018280">
    <property type="entry name" value="Ribosomal_uS3_CS"/>
</dbReference>
<dbReference type="InterPro" id="IPR009019">
    <property type="entry name" value="KH_sf_prok-type"/>
</dbReference>
<keyword evidence="2 8" id="KW-0699">rRNA-binding</keyword>
<evidence type="ECO:0000256" key="2">
    <source>
        <dbReference type="ARBA" id="ARBA00022730"/>
    </source>
</evidence>
<evidence type="ECO:0000256" key="9">
    <source>
        <dbReference type="RuleBase" id="RU003624"/>
    </source>
</evidence>
<dbReference type="InterPro" id="IPR057258">
    <property type="entry name" value="Ribosomal_uS3"/>
</dbReference>
<organism evidence="11 12">
    <name type="scientific">Berkelbacteria bacterium GW2011_GWA2_46_7</name>
    <dbReference type="NCBI Taxonomy" id="1618335"/>
    <lineage>
        <taxon>Bacteria</taxon>
        <taxon>Candidatus Berkelbacteria</taxon>
    </lineage>
</organism>
<keyword evidence="4 8" id="KW-0689">Ribosomal protein</keyword>
<evidence type="ECO:0000259" key="10">
    <source>
        <dbReference type="PROSITE" id="PS50823"/>
    </source>
</evidence>
<dbReference type="SUPFAM" id="SSF54814">
    <property type="entry name" value="Prokaryotic type KH domain (KH-domain type II)"/>
    <property type="match status" value="1"/>
</dbReference>
<evidence type="ECO:0000256" key="3">
    <source>
        <dbReference type="ARBA" id="ARBA00022884"/>
    </source>
</evidence>
<evidence type="ECO:0000256" key="7">
    <source>
        <dbReference type="ARBA" id="ARBA00035257"/>
    </source>
</evidence>
<dbReference type="SUPFAM" id="SSF54821">
    <property type="entry name" value="Ribosomal protein S3 C-terminal domain"/>
    <property type="match status" value="1"/>
</dbReference>
<evidence type="ECO:0000313" key="12">
    <source>
        <dbReference type="Proteomes" id="UP000034487"/>
    </source>
</evidence>
<dbReference type="InterPro" id="IPR036419">
    <property type="entry name" value="Ribosomal_S3_C_sf"/>
</dbReference>
<dbReference type="Pfam" id="PF07650">
    <property type="entry name" value="KH_2"/>
    <property type="match status" value="1"/>
</dbReference>
<evidence type="ECO:0000256" key="5">
    <source>
        <dbReference type="ARBA" id="ARBA00023274"/>
    </source>
</evidence>
<dbReference type="PANTHER" id="PTHR11760:SF19">
    <property type="entry name" value="SMALL RIBOSOMAL SUBUNIT PROTEIN US3C"/>
    <property type="match status" value="1"/>
</dbReference>
<dbReference type="PATRIC" id="fig|1618335.3.peg.150"/>
<dbReference type="InterPro" id="IPR001351">
    <property type="entry name" value="Ribosomal_uS3_C"/>
</dbReference>
<name>A0A0G1QGQ9_9BACT</name>
<dbReference type="FunFam" id="3.30.300.20:FF:000001">
    <property type="entry name" value="30S ribosomal protein S3"/>
    <property type="match status" value="1"/>
</dbReference>
<proteinExistence type="inferred from homology"/>
<evidence type="ECO:0000256" key="4">
    <source>
        <dbReference type="ARBA" id="ARBA00022980"/>
    </source>
</evidence>
<dbReference type="GO" id="GO:0019843">
    <property type="term" value="F:rRNA binding"/>
    <property type="evidence" value="ECO:0007669"/>
    <property type="project" value="UniProtKB-UniRule"/>
</dbReference>
<dbReference type="InterPro" id="IPR004044">
    <property type="entry name" value="KH_dom_type_2"/>
</dbReference>
<dbReference type="GO" id="GO:0003735">
    <property type="term" value="F:structural constituent of ribosome"/>
    <property type="evidence" value="ECO:0007669"/>
    <property type="project" value="InterPro"/>
</dbReference>
<dbReference type="Pfam" id="PF00189">
    <property type="entry name" value="Ribosomal_S3_C"/>
    <property type="match status" value="1"/>
</dbReference>
<feature type="domain" description="KH type-2" evidence="10">
    <location>
        <begin position="38"/>
        <end position="120"/>
    </location>
</feature>
<reference evidence="11 12" key="1">
    <citation type="journal article" date="2015" name="Nature">
        <title>rRNA introns, odd ribosomes, and small enigmatic genomes across a large radiation of phyla.</title>
        <authorList>
            <person name="Brown C.T."/>
            <person name="Hug L.A."/>
            <person name="Thomas B.C."/>
            <person name="Sharon I."/>
            <person name="Castelle C.J."/>
            <person name="Singh A."/>
            <person name="Wilkins M.J."/>
            <person name="Williams K.H."/>
            <person name="Banfield J.F."/>
        </authorList>
    </citation>
    <scope>NUCLEOTIDE SEQUENCE [LARGE SCALE GENOMIC DNA]</scope>
</reference>
<dbReference type="AlphaFoldDB" id="A0A0G1QGQ9"/>
<dbReference type="CDD" id="cd02412">
    <property type="entry name" value="KH-II_30S_S3"/>
    <property type="match status" value="1"/>
</dbReference>
<dbReference type="Proteomes" id="UP000034487">
    <property type="component" value="Unassembled WGS sequence"/>
</dbReference>
<dbReference type="HAMAP" id="MF_01309_B">
    <property type="entry name" value="Ribosomal_uS3_B"/>
    <property type="match status" value="1"/>
</dbReference>
<dbReference type="GO" id="GO:0006412">
    <property type="term" value="P:translation"/>
    <property type="evidence" value="ECO:0007669"/>
    <property type="project" value="UniProtKB-UniRule"/>
</dbReference>
<dbReference type="Gene3D" id="3.30.300.20">
    <property type="match status" value="1"/>
</dbReference>
<keyword evidence="5 8" id="KW-0687">Ribonucleoprotein</keyword>
<accession>A0A0G1QGQ9</accession>
<dbReference type="GO" id="GO:0022627">
    <property type="term" value="C:cytosolic small ribosomal subunit"/>
    <property type="evidence" value="ECO:0007669"/>
    <property type="project" value="TreeGrafter"/>
</dbReference>
<comment type="caution">
    <text evidence="11">The sequence shown here is derived from an EMBL/GenBank/DDBJ whole genome shotgun (WGS) entry which is preliminary data.</text>
</comment>
<protein>
    <recommendedName>
        <fullName evidence="7 8">Small ribosomal subunit protein uS3</fullName>
    </recommendedName>
</protein>
<dbReference type="NCBIfam" id="TIGR01009">
    <property type="entry name" value="rpsC_bact"/>
    <property type="match status" value="1"/>
</dbReference>
<dbReference type="EMBL" id="LCMV01000010">
    <property type="protein sequence ID" value="KKU44164.1"/>
    <property type="molecule type" value="Genomic_DNA"/>
</dbReference>
<evidence type="ECO:0000313" key="11">
    <source>
        <dbReference type="EMBL" id="KKU44164.1"/>
    </source>
</evidence>
<dbReference type="PANTHER" id="PTHR11760">
    <property type="entry name" value="30S/40S RIBOSOMAL PROTEIN S3"/>
    <property type="match status" value="1"/>
</dbReference>
<evidence type="ECO:0000256" key="1">
    <source>
        <dbReference type="ARBA" id="ARBA00010761"/>
    </source>
</evidence>
<comment type="function">
    <text evidence="6 8">Binds the lower part of the 30S subunit head. Binds mRNA in the 70S ribosome, positioning it for translation.</text>
</comment>
<dbReference type="InterPro" id="IPR015946">
    <property type="entry name" value="KH_dom-like_a/b"/>
</dbReference>
<dbReference type="PROSITE" id="PS00548">
    <property type="entry name" value="RIBOSOMAL_S3"/>
    <property type="match status" value="1"/>
</dbReference>
<evidence type="ECO:0000256" key="6">
    <source>
        <dbReference type="ARBA" id="ARBA00024998"/>
    </source>
</evidence>
<dbReference type="Gene3D" id="3.30.1140.32">
    <property type="entry name" value="Ribosomal protein S3, C-terminal domain"/>
    <property type="match status" value="1"/>
</dbReference>
<gene>
    <name evidence="8" type="primary">rpsC</name>
    <name evidence="11" type="ORF">UX60_C0010G0003</name>
</gene>